<evidence type="ECO:0000256" key="8">
    <source>
        <dbReference type="ARBA" id="ARBA00022840"/>
    </source>
</evidence>
<evidence type="ECO:0000256" key="9">
    <source>
        <dbReference type="ARBA" id="ARBA00022967"/>
    </source>
</evidence>
<feature type="transmembrane region" description="Helical" evidence="12">
    <location>
        <begin position="804"/>
        <end position="821"/>
    </location>
</feature>
<keyword evidence="7" id="KW-0547">Nucleotide-binding</keyword>
<dbReference type="GO" id="GO:0016887">
    <property type="term" value="F:ATP hydrolysis activity"/>
    <property type="evidence" value="ECO:0007669"/>
    <property type="project" value="InterPro"/>
</dbReference>
<keyword evidence="8 14" id="KW-0067">ATP-binding</keyword>
<dbReference type="InterPro" id="IPR017871">
    <property type="entry name" value="ABC_transporter-like_CS"/>
</dbReference>
<comment type="caution">
    <text evidence="14">The sequence shown here is derived from an EMBL/GenBank/DDBJ whole genome shotgun (WGS) entry which is preliminary data.</text>
</comment>
<proteinExistence type="predicted"/>
<gene>
    <name evidence="14" type="ORF">D8S82_01465</name>
</gene>
<dbReference type="InterPro" id="IPR027417">
    <property type="entry name" value="P-loop_NTPase"/>
</dbReference>
<keyword evidence="2" id="KW-0813">Transport</keyword>
<reference evidence="14 15" key="1">
    <citation type="submission" date="2018-10" db="EMBL/GenBank/DDBJ databases">
        <title>Draft genome of Mycobacterium hodleri strain B.</title>
        <authorList>
            <person name="Amande T.J."/>
            <person name="Mcgenity T.J."/>
        </authorList>
    </citation>
    <scope>NUCLEOTIDE SEQUENCE [LARGE SCALE GENOMIC DNA]</scope>
    <source>
        <strain evidence="14 15">B</strain>
    </source>
</reference>
<dbReference type="InterPro" id="IPR050107">
    <property type="entry name" value="ABC_carbohydrate_import_ATPase"/>
</dbReference>
<keyword evidence="15" id="KW-1185">Reference proteome</keyword>
<dbReference type="Pfam" id="PF02653">
    <property type="entry name" value="BPD_transp_2"/>
    <property type="match status" value="1"/>
</dbReference>
<dbReference type="CDD" id="cd03216">
    <property type="entry name" value="ABC_Carb_Monos_I"/>
    <property type="match status" value="1"/>
</dbReference>
<protein>
    <submittedName>
        <fullName evidence="14">ATP-binding cassette domain-containing protein</fullName>
    </submittedName>
</protein>
<feature type="transmembrane region" description="Helical" evidence="12">
    <location>
        <begin position="777"/>
        <end position="798"/>
    </location>
</feature>
<evidence type="ECO:0000256" key="6">
    <source>
        <dbReference type="ARBA" id="ARBA00022737"/>
    </source>
</evidence>
<organism evidence="14 15">
    <name type="scientific">Mycolicibacterium hodleri</name>
    <dbReference type="NCBI Taxonomy" id="49897"/>
    <lineage>
        <taxon>Bacteria</taxon>
        <taxon>Bacillati</taxon>
        <taxon>Actinomycetota</taxon>
        <taxon>Actinomycetes</taxon>
        <taxon>Mycobacteriales</taxon>
        <taxon>Mycobacteriaceae</taxon>
        <taxon>Mycolicibacterium</taxon>
    </lineage>
</organism>
<evidence type="ECO:0000256" key="5">
    <source>
        <dbReference type="ARBA" id="ARBA00022692"/>
    </source>
</evidence>
<feature type="transmembrane region" description="Helical" evidence="12">
    <location>
        <begin position="670"/>
        <end position="691"/>
    </location>
</feature>
<dbReference type="GO" id="GO:0005886">
    <property type="term" value="C:plasma membrane"/>
    <property type="evidence" value="ECO:0007669"/>
    <property type="project" value="UniProtKB-SubCell"/>
</dbReference>
<evidence type="ECO:0000256" key="7">
    <source>
        <dbReference type="ARBA" id="ARBA00022741"/>
    </source>
</evidence>
<dbReference type="PANTHER" id="PTHR43790:SF3">
    <property type="entry name" value="D-ALLOSE IMPORT ATP-BINDING PROTEIN ALSA-RELATED"/>
    <property type="match status" value="1"/>
</dbReference>
<feature type="transmembrane region" description="Helical" evidence="12">
    <location>
        <begin position="751"/>
        <end position="770"/>
    </location>
</feature>
<feature type="domain" description="ABC transporter" evidence="13">
    <location>
        <begin position="257"/>
        <end position="493"/>
    </location>
</feature>
<feature type="transmembrane region" description="Helical" evidence="12">
    <location>
        <begin position="552"/>
        <end position="572"/>
    </location>
</feature>
<dbReference type="Proteomes" id="UP000315759">
    <property type="component" value="Unassembled WGS sequence"/>
</dbReference>
<keyword evidence="10 12" id="KW-1133">Transmembrane helix</keyword>
<keyword evidence="11 12" id="KW-0472">Membrane</keyword>
<evidence type="ECO:0000256" key="12">
    <source>
        <dbReference type="SAM" id="Phobius"/>
    </source>
</evidence>
<dbReference type="SMART" id="SM00382">
    <property type="entry name" value="AAA"/>
    <property type="match status" value="2"/>
</dbReference>
<dbReference type="PANTHER" id="PTHR43790">
    <property type="entry name" value="CARBOHYDRATE TRANSPORT ATP-BINDING PROTEIN MG119-RELATED"/>
    <property type="match status" value="1"/>
</dbReference>
<evidence type="ECO:0000256" key="1">
    <source>
        <dbReference type="ARBA" id="ARBA00004651"/>
    </source>
</evidence>
<sequence>MTAERTGDTALELAGVSKHYAGVAALTDVSLVVLPGEVHAVLGENGAGKSTLMGVATGAVAPDAGVITVRGEVVTGLDPKTAAQLGISIVHQHPAVLPDLTVLENLEVALPDEVFADGQTNEVARAILDGVGLKVHLGDRVESLTLAEKHLLEIAKGFAVTPRILVLDEPTAPLAADAADMLFRRIRDVVAKGTAVVYITHRMAEVRELATRVTVLRDGRVRGTSTVAAITDGELLELIVGRKLDSTFPDKHTAEPDARPNLTIDGICGPGFDSISVSAAPGEIIGIAGVVGNGQSELLRALAGLETFSGTVTVGTGVHDARSLLHRSAFVPADRQAEGLAMSLSVRENAALTALKSFASGPLISRRRETDSVRASLGSLSVKAPSMEAPVSALSGGNQQKVVISRALLSEPVLLVADEPTQGVDVGARSEIYGILRDASARGVPVIVASSDAKELEGLCDQVLVMSRGHVVETLAGADVTEERIVSAAVTSTTETVSVAAAQREAGSSGLRRLLAGDYSPAMLLVVLMVVLGACIAPGSERYLSSFNVSTILTAATAIGLIAMGQTIALLIGGIDLSVGPLAGLLVVISSFFVVDGASATTVVLGLLVMLVVAAAVGAINGSLIRFGKFTPIAATLTLYIALGGVAFLLRPTQDGYVSTAFQNAVNYRVGPLPLAFVVFVLIAIGMEYVLRRRRLGWNLRAVGSDEPSARRIGIGINKTVILAYVGSSLFVFLGALMFMGQYGIGDPAQGSAFTLTSVTAVVLGGTSLLGGRGTFIGTLVGAVALQQLLNATAVLNLGSAAQYFFQGALILIAAVLYTVARSRRGTRV</sequence>
<evidence type="ECO:0000256" key="4">
    <source>
        <dbReference type="ARBA" id="ARBA00022597"/>
    </source>
</evidence>
<dbReference type="Pfam" id="PF00005">
    <property type="entry name" value="ABC_tran"/>
    <property type="match status" value="2"/>
</dbReference>
<dbReference type="EMBL" id="VIFX01000002">
    <property type="protein sequence ID" value="TQR88413.1"/>
    <property type="molecule type" value="Genomic_DNA"/>
</dbReference>
<keyword evidence="3" id="KW-1003">Cell membrane</keyword>
<dbReference type="SUPFAM" id="SSF52540">
    <property type="entry name" value="P-loop containing nucleoside triphosphate hydrolases"/>
    <property type="match status" value="2"/>
</dbReference>
<accession>A0A544W830</accession>
<keyword evidence="9" id="KW-1278">Translocase</keyword>
<evidence type="ECO:0000259" key="13">
    <source>
        <dbReference type="PROSITE" id="PS50893"/>
    </source>
</evidence>
<keyword evidence="4" id="KW-0762">Sugar transport</keyword>
<dbReference type="PROSITE" id="PS00211">
    <property type="entry name" value="ABC_TRANSPORTER_1"/>
    <property type="match status" value="1"/>
</dbReference>
<feature type="transmembrane region" description="Helical" evidence="12">
    <location>
        <begin position="522"/>
        <end position="540"/>
    </location>
</feature>
<dbReference type="GO" id="GO:0022857">
    <property type="term" value="F:transmembrane transporter activity"/>
    <property type="evidence" value="ECO:0007669"/>
    <property type="project" value="InterPro"/>
</dbReference>
<evidence type="ECO:0000256" key="2">
    <source>
        <dbReference type="ARBA" id="ARBA00022448"/>
    </source>
</evidence>
<dbReference type="CDD" id="cd03215">
    <property type="entry name" value="ABC_Carb_Monos_II"/>
    <property type="match status" value="1"/>
</dbReference>
<dbReference type="InterPro" id="IPR003439">
    <property type="entry name" value="ABC_transporter-like_ATP-bd"/>
</dbReference>
<dbReference type="GO" id="GO:0005524">
    <property type="term" value="F:ATP binding"/>
    <property type="evidence" value="ECO:0007669"/>
    <property type="project" value="UniProtKB-KW"/>
</dbReference>
<evidence type="ECO:0000313" key="14">
    <source>
        <dbReference type="EMBL" id="TQR88413.1"/>
    </source>
</evidence>
<evidence type="ECO:0000313" key="15">
    <source>
        <dbReference type="Proteomes" id="UP000315759"/>
    </source>
</evidence>
<feature type="transmembrane region" description="Helical" evidence="12">
    <location>
        <begin position="601"/>
        <end position="620"/>
    </location>
</feature>
<evidence type="ECO:0000256" key="11">
    <source>
        <dbReference type="ARBA" id="ARBA00023136"/>
    </source>
</evidence>
<feature type="domain" description="ABC transporter" evidence="13">
    <location>
        <begin position="11"/>
        <end position="243"/>
    </location>
</feature>
<keyword evidence="5 12" id="KW-0812">Transmembrane</keyword>
<dbReference type="Gene3D" id="3.40.50.300">
    <property type="entry name" value="P-loop containing nucleotide triphosphate hydrolases"/>
    <property type="match status" value="2"/>
</dbReference>
<dbReference type="CDD" id="cd06579">
    <property type="entry name" value="TM_PBP1_transp_AraH_like"/>
    <property type="match status" value="1"/>
</dbReference>
<dbReference type="InterPro" id="IPR003593">
    <property type="entry name" value="AAA+_ATPase"/>
</dbReference>
<evidence type="ECO:0000256" key="10">
    <source>
        <dbReference type="ARBA" id="ARBA00022989"/>
    </source>
</evidence>
<dbReference type="PROSITE" id="PS50893">
    <property type="entry name" value="ABC_TRANSPORTER_2"/>
    <property type="match status" value="2"/>
</dbReference>
<feature type="transmembrane region" description="Helical" evidence="12">
    <location>
        <begin position="721"/>
        <end position="745"/>
    </location>
</feature>
<keyword evidence="6" id="KW-0677">Repeat</keyword>
<feature type="transmembrane region" description="Helical" evidence="12">
    <location>
        <begin position="632"/>
        <end position="650"/>
    </location>
</feature>
<dbReference type="InterPro" id="IPR001851">
    <property type="entry name" value="ABC_transp_permease"/>
</dbReference>
<comment type="subcellular location">
    <subcellularLocation>
        <location evidence="1">Cell membrane</location>
        <topology evidence="1">Multi-pass membrane protein</topology>
    </subcellularLocation>
</comment>
<dbReference type="AlphaFoldDB" id="A0A544W830"/>
<evidence type="ECO:0000256" key="3">
    <source>
        <dbReference type="ARBA" id="ARBA00022475"/>
    </source>
</evidence>
<name>A0A544W830_9MYCO</name>